<dbReference type="EMBL" id="VEVP01000059">
    <property type="protein sequence ID" value="TNU88535.1"/>
    <property type="molecule type" value="Genomic_DNA"/>
</dbReference>
<dbReference type="SUPFAM" id="SSF56425">
    <property type="entry name" value="Succinate dehydrogenase/fumarate reductase flavoprotein, catalytic domain"/>
    <property type="match status" value="1"/>
</dbReference>
<gene>
    <name evidence="8" type="ORF">FIC87_14425</name>
</gene>
<dbReference type="SUPFAM" id="SSF51905">
    <property type="entry name" value="FAD/NAD(P)-binding domain"/>
    <property type="match status" value="1"/>
</dbReference>
<dbReference type="InterPro" id="IPR006311">
    <property type="entry name" value="TAT_signal"/>
</dbReference>
<dbReference type="AlphaFoldDB" id="A0A5C5BQL6"/>
<evidence type="ECO:0000256" key="4">
    <source>
        <dbReference type="ARBA" id="ARBA00023002"/>
    </source>
</evidence>
<evidence type="ECO:0000259" key="7">
    <source>
        <dbReference type="Pfam" id="PF00890"/>
    </source>
</evidence>
<evidence type="ECO:0000256" key="6">
    <source>
        <dbReference type="SAM" id="SignalP"/>
    </source>
</evidence>
<reference evidence="8 9" key="1">
    <citation type="journal article" date="2005" name="Appl. Environ. Microbiol.">
        <title>Intestinal bacterial communities that produce active estrogen-like compounds enterodiol and enterolactone in humans.</title>
        <authorList>
            <person name="Clavel T."/>
            <person name="Henderson G."/>
            <person name="Alpert C.A."/>
            <person name="Philippe C."/>
            <person name="Rigottier-Gois L."/>
            <person name="Dore J."/>
            <person name="Blaut M."/>
        </authorList>
    </citation>
    <scope>NUCLEOTIDE SEQUENCE [LARGE SCALE GENOMIC DNA]</scope>
    <source>
        <strain evidence="8 9">SECO-MT75m2</strain>
    </source>
</reference>
<organism evidence="8 9">
    <name type="scientific">Eggerthella lenta</name>
    <name type="common">Eubacterium lentum</name>
    <dbReference type="NCBI Taxonomy" id="84112"/>
    <lineage>
        <taxon>Bacteria</taxon>
        <taxon>Bacillati</taxon>
        <taxon>Actinomycetota</taxon>
        <taxon>Coriobacteriia</taxon>
        <taxon>Eggerthellales</taxon>
        <taxon>Eggerthellaceae</taxon>
        <taxon>Eggerthella</taxon>
    </lineage>
</organism>
<keyword evidence="4" id="KW-0560">Oxidoreductase</keyword>
<comment type="cofactor">
    <cofactor evidence="1">
        <name>FAD</name>
        <dbReference type="ChEBI" id="CHEBI:57692"/>
    </cofactor>
</comment>
<evidence type="ECO:0000256" key="2">
    <source>
        <dbReference type="ARBA" id="ARBA00022630"/>
    </source>
</evidence>
<dbReference type="InterPro" id="IPR036188">
    <property type="entry name" value="FAD/NAD-bd_sf"/>
</dbReference>
<dbReference type="Gene3D" id="3.90.700.10">
    <property type="entry name" value="Succinate dehydrogenase/fumarate reductase flavoprotein, catalytic domain"/>
    <property type="match status" value="1"/>
</dbReference>
<evidence type="ECO:0000256" key="5">
    <source>
        <dbReference type="SAM" id="MobiDB-lite"/>
    </source>
</evidence>
<evidence type="ECO:0000313" key="9">
    <source>
        <dbReference type="Proteomes" id="UP000312594"/>
    </source>
</evidence>
<feature type="compositionally biased region" description="Basic and acidic residues" evidence="5">
    <location>
        <begin position="45"/>
        <end position="56"/>
    </location>
</feature>
<dbReference type="GO" id="GO:0008202">
    <property type="term" value="P:steroid metabolic process"/>
    <property type="evidence" value="ECO:0007669"/>
    <property type="project" value="UniProtKB-ARBA"/>
</dbReference>
<dbReference type="InterPro" id="IPR003953">
    <property type="entry name" value="FAD-dep_OxRdtase_2_FAD-bd"/>
</dbReference>
<feature type="signal peptide" evidence="6">
    <location>
        <begin position="1"/>
        <end position="38"/>
    </location>
</feature>
<dbReference type="PANTHER" id="PTHR43400:SF10">
    <property type="entry name" value="3-OXOSTEROID 1-DEHYDROGENASE"/>
    <property type="match status" value="1"/>
</dbReference>
<name>A0A5C5BQL6_EGGLN</name>
<comment type="caution">
    <text evidence="8">The sequence shown here is derived from an EMBL/GenBank/DDBJ whole genome shotgun (WGS) entry which is preliminary data.</text>
</comment>
<protein>
    <submittedName>
        <fullName evidence="8">FAD-binding protein</fullName>
    </submittedName>
</protein>
<proteinExistence type="predicted"/>
<dbReference type="PANTHER" id="PTHR43400">
    <property type="entry name" value="FUMARATE REDUCTASE"/>
    <property type="match status" value="1"/>
</dbReference>
<dbReference type="RefSeq" id="WP_139913153.1">
    <property type="nucleotide sequence ID" value="NZ_VEVP01000059.1"/>
</dbReference>
<accession>A0A5C5BQL6</accession>
<sequence length="582" mass="62370">MKNIAEQGLSRRSFLTGAAATGALAAFGLAGCAPQAKAETSGDATKADAAETKADASAEPDWLGSAPDIAAGDIKETKQTDLLIIGAGNGGMAAAATAADLGIDFMLCEKSGSIQRSRHWFGAINTKYTEAAGAHVDEGRLLNEFSRYASGQCDQRVIRVWIKESASVVDWIDPILTQAGMTCAFDNDIDHETGGTSFELFPMEHYYSGKDAAGEALERNKVLLSYINDKGYDVTYNHKLVKLVQDDAGKVTGAIFEADGGYVQVDAAKGVLLTTGGYTSNAEMLRACNPMVDRCVTLQYGSPNNVGEGIKAGMWAGAQKDSIGAPMIFDRGAVKPGENAGIISSPGETATFVGTDKQFNLGSQPLMKVTRDGKRFVNESTPYDFCCFAAAEHEGGVFCQVFDSNLKEDVKRFNTIGCSRQTQQLLAKEADTPLDEIYADQLEKGTMVKADTIEELAVKLGFSGEAKDAFLAEVEKYNGFYDAQEDPDFGKEAYRLSELRTAPFYGIWYGGSLLTTVDGLRINEDMQVLNAESQPIEGLYAAGDCSGSIFGNNYPEYIVGCACGRTITFARHAVRHMVGDLS</sequence>
<dbReference type="Proteomes" id="UP000312594">
    <property type="component" value="Unassembled WGS sequence"/>
</dbReference>
<dbReference type="PROSITE" id="PS51318">
    <property type="entry name" value="TAT"/>
    <property type="match status" value="1"/>
</dbReference>
<keyword evidence="2" id="KW-0285">Flavoprotein</keyword>
<feature type="chain" id="PRO_5022966314" evidence="6">
    <location>
        <begin position="39"/>
        <end position="582"/>
    </location>
</feature>
<feature type="domain" description="FAD-dependent oxidoreductase 2 FAD-binding" evidence="7">
    <location>
        <begin position="81"/>
        <end position="555"/>
    </location>
</feature>
<keyword evidence="6" id="KW-0732">Signal</keyword>
<dbReference type="GO" id="GO:0033765">
    <property type="term" value="F:steroid dehydrogenase activity, acting on the CH-CH group of donors"/>
    <property type="evidence" value="ECO:0007669"/>
    <property type="project" value="UniProtKB-ARBA"/>
</dbReference>
<dbReference type="InterPro" id="IPR027477">
    <property type="entry name" value="Succ_DH/fumarate_Rdtase_cat_sf"/>
</dbReference>
<dbReference type="Pfam" id="PF00890">
    <property type="entry name" value="FAD_binding_2"/>
    <property type="match status" value="1"/>
</dbReference>
<evidence type="ECO:0000313" key="8">
    <source>
        <dbReference type="EMBL" id="TNU88535.1"/>
    </source>
</evidence>
<dbReference type="Gene3D" id="3.50.50.60">
    <property type="entry name" value="FAD/NAD(P)-binding domain"/>
    <property type="match status" value="2"/>
</dbReference>
<dbReference type="NCBIfam" id="TIGR01409">
    <property type="entry name" value="TAT_signal_seq"/>
    <property type="match status" value="1"/>
</dbReference>
<feature type="region of interest" description="Disordered" evidence="5">
    <location>
        <begin position="38"/>
        <end position="62"/>
    </location>
</feature>
<keyword evidence="3" id="KW-0274">FAD</keyword>
<evidence type="ECO:0000256" key="1">
    <source>
        <dbReference type="ARBA" id="ARBA00001974"/>
    </source>
</evidence>
<dbReference type="InterPro" id="IPR050315">
    <property type="entry name" value="FAD-oxidoreductase_2"/>
</dbReference>
<dbReference type="PROSITE" id="PS51257">
    <property type="entry name" value="PROKAR_LIPOPROTEIN"/>
    <property type="match status" value="1"/>
</dbReference>
<evidence type="ECO:0000256" key="3">
    <source>
        <dbReference type="ARBA" id="ARBA00022827"/>
    </source>
</evidence>
<dbReference type="InterPro" id="IPR019546">
    <property type="entry name" value="TAT_signal_bac_arc"/>
</dbReference>